<dbReference type="GO" id="GO:0044281">
    <property type="term" value="P:small molecule metabolic process"/>
    <property type="evidence" value="ECO:0007669"/>
    <property type="project" value="UniProtKB-ARBA"/>
</dbReference>
<proteinExistence type="predicted"/>
<dbReference type="OrthoDB" id="4141712at2"/>
<dbReference type="SUPFAM" id="SSF56784">
    <property type="entry name" value="HAD-like"/>
    <property type="match status" value="1"/>
</dbReference>
<keyword evidence="2 4" id="KW-0378">Hydrolase</keyword>
<evidence type="ECO:0000313" key="4">
    <source>
        <dbReference type="EMBL" id="TQF01964.1"/>
    </source>
</evidence>
<dbReference type="EMBL" id="VIGB01000003">
    <property type="protein sequence ID" value="TQF01964.1"/>
    <property type="molecule type" value="Genomic_DNA"/>
</dbReference>
<dbReference type="InterPro" id="IPR051400">
    <property type="entry name" value="HAD-like_hydrolase"/>
</dbReference>
<dbReference type="Proteomes" id="UP000319103">
    <property type="component" value="Unassembled WGS sequence"/>
</dbReference>
<organism evidence="4 5">
    <name type="scientific">Kitasatospora acidiphila</name>
    <dbReference type="NCBI Taxonomy" id="2567942"/>
    <lineage>
        <taxon>Bacteria</taxon>
        <taxon>Bacillati</taxon>
        <taxon>Actinomycetota</taxon>
        <taxon>Actinomycetes</taxon>
        <taxon>Kitasatosporales</taxon>
        <taxon>Streptomycetaceae</taxon>
        <taxon>Kitasatospora</taxon>
    </lineage>
</organism>
<gene>
    <name evidence="4" type="ORF">E6W39_06360</name>
</gene>
<evidence type="ECO:0000313" key="5">
    <source>
        <dbReference type="Proteomes" id="UP000319103"/>
    </source>
</evidence>
<dbReference type="SFLD" id="SFLDS00003">
    <property type="entry name" value="Haloacid_Dehalogenase"/>
    <property type="match status" value="1"/>
</dbReference>
<dbReference type="GO" id="GO:0016787">
    <property type="term" value="F:hydrolase activity"/>
    <property type="evidence" value="ECO:0007669"/>
    <property type="project" value="UniProtKB-KW"/>
</dbReference>
<reference evidence="4 5" key="1">
    <citation type="submission" date="2019-06" db="EMBL/GenBank/DDBJ databases">
        <title>Description of Kitasatospora acidophila sp. nov. isolated from pine grove soil, and reclassification of Streptomyces novaecaesareae to Kitasatospora novaeceasareae comb. nov.</title>
        <authorList>
            <person name="Kim M.J."/>
        </authorList>
    </citation>
    <scope>NUCLEOTIDE SEQUENCE [LARGE SCALE GENOMIC DNA]</scope>
    <source>
        <strain evidence="4 5">MMS16-CNU292</strain>
    </source>
</reference>
<dbReference type="AlphaFoldDB" id="A0A540W0S9"/>
<dbReference type="InterPro" id="IPR023214">
    <property type="entry name" value="HAD_sf"/>
</dbReference>
<evidence type="ECO:0000256" key="3">
    <source>
        <dbReference type="ARBA" id="ARBA00022842"/>
    </source>
</evidence>
<keyword evidence="3" id="KW-0460">Magnesium</keyword>
<keyword evidence="5" id="KW-1185">Reference proteome</keyword>
<comment type="caution">
    <text evidence="4">The sequence shown here is derived from an EMBL/GenBank/DDBJ whole genome shotgun (WGS) entry which is preliminary data.</text>
</comment>
<dbReference type="SFLD" id="SFLDG01129">
    <property type="entry name" value="C1.5:_HAD__Beta-PGM__Phosphata"/>
    <property type="match status" value="1"/>
</dbReference>
<evidence type="ECO:0000256" key="2">
    <source>
        <dbReference type="ARBA" id="ARBA00022801"/>
    </source>
</evidence>
<dbReference type="Gene3D" id="1.20.120.1600">
    <property type="match status" value="1"/>
</dbReference>
<dbReference type="InterPro" id="IPR036412">
    <property type="entry name" value="HAD-like_sf"/>
</dbReference>
<protein>
    <submittedName>
        <fullName evidence="4">HAD family hydrolase</fullName>
    </submittedName>
</protein>
<dbReference type="NCBIfam" id="TIGR01549">
    <property type="entry name" value="HAD-SF-IA-v1"/>
    <property type="match status" value="1"/>
</dbReference>
<dbReference type="Pfam" id="PF00702">
    <property type="entry name" value="Hydrolase"/>
    <property type="match status" value="1"/>
</dbReference>
<dbReference type="PANTHER" id="PTHR46470">
    <property type="entry name" value="N-ACYLNEURAMINATE-9-PHOSPHATASE"/>
    <property type="match status" value="1"/>
</dbReference>
<sequence length="276" mass="29513">MARSAAGPVRRREVVILDLDGTLTDEHGNVERAFTAAGEVAHKHAGIDAGRFAEAARATAQQAWWDEAWIDPLSDAFGLSAWDGLSEDFTGTVPALDQLRSWLPDLRRHVWSLALQEFGISNARLTAAVGDTYIRHRHEDVRLLPGAAELVEQLGRDRRLVILSNGPADGQRRKLAVSGLQDLVLDAVISTEVGFAKPDPRAVALAVHRAGGNTDVAIVIGDTYDRDVLGALACHVPAIWICGQEGQTRPANSSVTAVDSTGEVLGALQALEESPG</sequence>
<dbReference type="Gene3D" id="3.40.50.1000">
    <property type="entry name" value="HAD superfamily/HAD-like"/>
    <property type="match status" value="1"/>
</dbReference>
<name>A0A540W0S9_9ACTN</name>
<dbReference type="InterPro" id="IPR006439">
    <property type="entry name" value="HAD-SF_hydro_IA"/>
</dbReference>
<accession>A0A540W0S9</accession>
<evidence type="ECO:0000256" key="1">
    <source>
        <dbReference type="ARBA" id="ARBA00001946"/>
    </source>
</evidence>
<comment type="cofactor">
    <cofactor evidence="1">
        <name>Mg(2+)</name>
        <dbReference type="ChEBI" id="CHEBI:18420"/>
    </cofactor>
</comment>